<sequence>MGGGESCPSVHLPFARAGVARNPPSVRSPCHRRDARRTDAQGGHPLSHSKSRITWLIALFAVFTLVAAACGDDDGDDTSNGGAGEETGGGDAGGEEAGGDLSGSVVVSGSSTVEPISVAVAEKFNGENPDVDIPVDGPGTGDGFELFCQGETAINDASSKVKDAQIEQCEENGIEFIELWIGNDGLSIMTNEANDALSCVSLEDIYALVGPESQGFDNWSDAQDLATELGSDTELPDAPLDVTGPGEESGTFASFVEIVIEEFNEDRGQDATTRPDYQSSADDNVIIQGIQGSDTSFGWVGFAFAREAQGVKILEVDGGDGCVAPTDETVADGSYPIARPLFIYVNAQMAEENPALAAFVDYYLSDEGIASVGEVGYVPLADEDLEATRSLWEARTTGAQ</sequence>
<evidence type="ECO:0000313" key="4">
    <source>
        <dbReference type="EMBL" id="QGG93963.1"/>
    </source>
</evidence>
<dbReference type="EMBL" id="CP045851">
    <property type="protein sequence ID" value="QGG93963.1"/>
    <property type="molecule type" value="Genomic_DNA"/>
</dbReference>
<evidence type="ECO:0000259" key="3">
    <source>
        <dbReference type="Pfam" id="PF12849"/>
    </source>
</evidence>
<feature type="compositionally biased region" description="Gly residues" evidence="2">
    <location>
        <begin position="81"/>
        <end position="92"/>
    </location>
</feature>
<feature type="region of interest" description="Disordered" evidence="2">
    <location>
        <begin position="75"/>
        <end position="107"/>
    </location>
</feature>
<evidence type="ECO:0000256" key="1">
    <source>
        <dbReference type="ARBA" id="ARBA00022729"/>
    </source>
</evidence>
<keyword evidence="5" id="KW-1185">Reference proteome</keyword>
<dbReference type="AlphaFoldDB" id="A0A5Q2REB0"/>
<dbReference type="Gene3D" id="3.40.190.10">
    <property type="entry name" value="Periplasmic binding protein-like II"/>
    <property type="match status" value="2"/>
</dbReference>
<dbReference type="Proteomes" id="UP000334019">
    <property type="component" value="Chromosome"/>
</dbReference>
<protein>
    <recommendedName>
        <fullName evidence="3">PBP domain-containing protein</fullName>
    </recommendedName>
</protein>
<evidence type="ECO:0000256" key="2">
    <source>
        <dbReference type="SAM" id="MobiDB-lite"/>
    </source>
</evidence>
<dbReference type="Pfam" id="PF12849">
    <property type="entry name" value="PBP_like_2"/>
    <property type="match status" value="1"/>
</dbReference>
<feature type="region of interest" description="Disordered" evidence="2">
    <location>
        <begin position="18"/>
        <end position="47"/>
    </location>
</feature>
<proteinExistence type="predicted"/>
<accession>A0A5Q2REB0</accession>
<evidence type="ECO:0000313" key="5">
    <source>
        <dbReference type="Proteomes" id="UP000334019"/>
    </source>
</evidence>
<dbReference type="KEGG" id="atq:GH723_01935"/>
<organism evidence="4 5">
    <name type="scientific">Actinomarinicola tropica</name>
    <dbReference type="NCBI Taxonomy" id="2789776"/>
    <lineage>
        <taxon>Bacteria</taxon>
        <taxon>Bacillati</taxon>
        <taxon>Actinomycetota</taxon>
        <taxon>Acidimicrobiia</taxon>
        <taxon>Acidimicrobiales</taxon>
        <taxon>Iamiaceae</taxon>
        <taxon>Actinomarinicola</taxon>
    </lineage>
</organism>
<dbReference type="InterPro" id="IPR050811">
    <property type="entry name" value="Phosphate_ABC_transporter"/>
</dbReference>
<dbReference type="SUPFAM" id="SSF53850">
    <property type="entry name" value="Periplasmic binding protein-like II"/>
    <property type="match status" value="1"/>
</dbReference>
<dbReference type="InterPro" id="IPR024370">
    <property type="entry name" value="PBP_domain"/>
</dbReference>
<reference evidence="4 5" key="1">
    <citation type="submission" date="2019-11" db="EMBL/GenBank/DDBJ databases">
        <authorList>
            <person name="He Y."/>
        </authorList>
    </citation>
    <scope>NUCLEOTIDE SEQUENCE [LARGE SCALE GENOMIC DNA]</scope>
    <source>
        <strain evidence="4 5">SCSIO 58843</strain>
    </source>
</reference>
<gene>
    <name evidence="4" type="ORF">GH723_01935</name>
</gene>
<keyword evidence="1" id="KW-0732">Signal</keyword>
<dbReference type="PANTHER" id="PTHR30570:SF1">
    <property type="entry name" value="PHOSPHATE-BINDING PROTEIN PSTS"/>
    <property type="match status" value="1"/>
</dbReference>
<dbReference type="PANTHER" id="PTHR30570">
    <property type="entry name" value="PERIPLASMIC PHOSPHATE BINDING COMPONENT OF PHOSPHATE ABC TRANSPORTER"/>
    <property type="match status" value="1"/>
</dbReference>
<feature type="domain" description="PBP" evidence="3">
    <location>
        <begin position="96"/>
        <end position="367"/>
    </location>
</feature>
<name>A0A5Q2REB0_9ACTN</name>